<evidence type="ECO:0000313" key="2">
    <source>
        <dbReference type="Proteomes" id="UP000749293"/>
    </source>
</evidence>
<name>A0A9P5D4B2_9HYPO</name>
<dbReference type="AlphaFoldDB" id="A0A9P5D4B2"/>
<protein>
    <submittedName>
        <fullName evidence="1">Uncharacterized protein</fullName>
    </submittedName>
</protein>
<dbReference type="EMBL" id="JAANYQ010000008">
    <property type="protein sequence ID" value="KAF4122630.1"/>
    <property type="molecule type" value="Genomic_DNA"/>
</dbReference>
<reference evidence="1" key="1">
    <citation type="submission" date="2020-03" db="EMBL/GenBank/DDBJ databases">
        <title>Site-based positive gene gene selection in Geosmithia morbida across the United States reveals a broad range of putative effectors and factors for local host and environmental adapation.</title>
        <authorList>
            <person name="Onufrak A."/>
            <person name="Murdoch R.W."/>
            <person name="Gazis R."/>
            <person name="Huff M."/>
            <person name="Staton M."/>
            <person name="Klingeman W."/>
            <person name="Hadziabdic D."/>
        </authorList>
    </citation>
    <scope>NUCLEOTIDE SEQUENCE</scope>
    <source>
        <strain evidence="1">1262</strain>
    </source>
</reference>
<sequence>MSQSLVSHPSCRPGFIPGFLHVEIQHPSVSLESTKY</sequence>
<organism evidence="1 2">
    <name type="scientific">Geosmithia morbida</name>
    <dbReference type="NCBI Taxonomy" id="1094350"/>
    <lineage>
        <taxon>Eukaryota</taxon>
        <taxon>Fungi</taxon>
        <taxon>Dikarya</taxon>
        <taxon>Ascomycota</taxon>
        <taxon>Pezizomycotina</taxon>
        <taxon>Sordariomycetes</taxon>
        <taxon>Hypocreomycetidae</taxon>
        <taxon>Hypocreales</taxon>
        <taxon>Bionectriaceae</taxon>
        <taxon>Geosmithia</taxon>
    </lineage>
</organism>
<comment type="caution">
    <text evidence="1">The sequence shown here is derived from an EMBL/GenBank/DDBJ whole genome shotgun (WGS) entry which is preliminary data.</text>
</comment>
<evidence type="ECO:0000313" key="1">
    <source>
        <dbReference type="EMBL" id="KAF4122630.1"/>
    </source>
</evidence>
<proteinExistence type="predicted"/>
<accession>A0A9P5D4B2</accession>
<dbReference type="GeneID" id="55973160"/>
<dbReference type="RefSeq" id="XP_035321282.1">
    <property type="nucleotide sequence ID" value="XM_035468902.1"/>
</dbReference>
<dbReference type="Proteomes" id="UP000749293">
    <property type="component" value="Unassembled WGS sequence"/>
</dbReference>
<keyword evidence="2" id="KW-1185">Reference proteome</keyword>
<gene>
    <name evidence="1" type="ORF">GMORB2_6937</name>
</gene>